<reference evidence="3" key="1">
    <citation type="journal article" date="2013" name="Nat. Genet.">
        <title>The draft genomes of soft-shell turtle and green sea turtle yield insights into the development and evolution of the turtle-specific body plan.</title>
        <authorList>
            <person name="Wang Z."/>
            <person name="Pascual-Anaya J."/>
            <person name="Zadissa A."/>
            <person name="Li W."/>
            <person name="Niimura Y."/>
            <person name="Huang Z."/>
            <person name="Li C."/>
            <person name="White S."/>
            <person name="Xiong Z."/>
            <person name="Fang D."/>
            <person name="Wang B."/>
            <person name="Ming Y."/>
            <person name="Chen Y."/>
            <person name="Zheng Y."/>
            <person name="Kuraku S."/>
            <person name="Pignatelli M."/>
            <person name="Herrero J."/>
            <person name="Beal K."/>
            <person name="Nozawa M."/>
            <person name="Li Q."/>
            <person name="Wang J."/>
            <person name="Zhang H."/>
            <person name="Yu L."/>
            <person name="Shigenobu S."/>
            <person name="Wang J."/>
            <person name="Liu J."/>
            <person name="Flicek P."/>
            <person name="Searle S."/>
            <person name="Wang J."/>
            <person name="Kuratani S."/>
            <person name="Yin Y."/>
            <person name="Aken B."/>
            <person name="Zhang G."/>
            <person name="Irie N."/>
        </authorList>
    </citation>
    <scope>NUCLEOTIDE SEQUENCE [LARGE SCALE GENOMIC DNA]</scope>
</reference>
<dbReference type="AlphaFoldDB" id="M7C4H6"/>
<organism evidence="2 3">
    <name type="scientific">Chelonia mydas</name>
    <name type="common">Green sea-turtle</name>
    <name type="synonym">Chelonia agassizi</name>
    <dbReference type="NCBI Taxonomy" id="8469"/>
    <lineage>
        <taxon>Eukaryota</taxon>
        <taxon>Metazoa</taxon>
        <taxon>Chordata</taxon>
        <taxon>Craniata</taxon>
        <taxon>Vertebrata</taxon>
        <taxon>Euteleostomi</taxon>
        <taxon>Archelosauria</taxon>
        <taxon>Testudinata</taxon>
        <taxon>Testudines</taxon>
        <taxon>Cryptodira</taxon>
        <taxon>Durocryptodira</taxon>
        <taxon>Americhelydia</taxon>
        <taxon>Chelonioidea</taxon>
        <taxon>Cheloniidae</taxon>
        <taxon>Chelonia</taxon>
    </lineage>
</organism>
<dbReference type="Proteomes" id="UP000031443">
    <property type="component" value="Unassembled WGS sequence"/>
</dbReference>
<accession>M7C4H6</accession>
<protein>
    <submittedName>
        <fullName evidence="2">Uncharacterized protein</fullName>
    </submittedName>
</protein>
<proteinExistence type="predicted"/>
<sequence length="113" mass="12318">MVRLPNCYWQPKKSPVPARSDRRIPAAAEGGLPPQNPTSCRPFTFAAPGTCLVRWCLEPALCTPPRLGISRGVQEALCFYSSSDYWALDSTAPLEIGAMDVSWQQLPSGPESP</sequence>
<feature type="region of interest" description="Disordered" evidence="1">
    <location>
        <begin position="12"/>
        <end position="33"/>
    </location>
</feature>
<evidence type="ECO:0000313" key="3">
    <source>
        <dbReference type="Proteomes" id="UP000031443"/>
    </source>
</evidence>
<evidence type="ECO:0000313" key="2">
    <source>
        <dbReference type="EMBL" id="EMP39333.1"/>
    </source>
</evidence>
<gene>
    <name evidence="2" type="ORF">UY3_03445</name>
</gene>
<dbReference type="EMBL" id="KB517028">
    <property type="protein sequence ID" value="EMP39333.1"/>
    <property type="molecule type" value="Genomic_DNA"/>
</dbReference>
<keyword evidence="3" id="KW-1185">Reference proteome</keyword>
<evidence type="ECO:0000256" key="1">
    <source>
        <dbReference type="SAM" id="MobiDB-lite"/>
    </source>
</evidence>
<name>M7C4H6_CHEMY</name>